<dbReference type="InterPro" id="IPR000093">
    <property type="entry name" value="DNA_Rcmb_RecR"/>
</dbReference>
<dbReference type="Pfam" id="PF13662">
    <property type="entry name" value="Toprim_4"/>
    <property type="match status" value="1"/>
</dbReference>
<comment type="similarity">
    <text evidence="7">Belongs to the RecR family.</text>
</comment>
<dbReference type="GO" id="GO:0006281">
    <property type="term" value="P:DNA repair"/>
    <property type="evidence" value="ECO:0007669"/>
    <property type="project" value="UniProtKB-UniRule"/>
</dbReference>
<evidence type="ECO:0000313" key="10">
    <source>
        <dbReference type="EMBL" id="PEN13236.1"/>
    </source>
</evidence>
<dbReference type="GO" id="GO:0006310">
    <property type="term" value="P:DNA recombination"/>
    <property type="evidence" value="ECO:0007669"/>
    <property type="project" value="UniProtKB-UniRule"/>
</dbReference>
<dbReference type="PANTHER" id="PTHR30446">
    <property type="entry name" value="RECOMBINATION PROTEIN RECR"/>
    <property type="match status" value="1"/>
</dbReference>
<comment type="function">
    <text evidence="7">May play a role in DNA repair. It seems to be involved in an RecBC-independent recombinational process of DNA repair. It may act with RecF and RecO.</text>
</comment>
<evidence type="ECO:0000256" key="1">
    <source>
        <dbReference type="ARBA" id="ARBA00022723"/>
    </source>
</evidence>
<dbReference type="PROSITE" id="PS50880">
    <property type="entry name" value="TOPRIM"/>
    <property type="match status" value="1"/>
</dbReference>
<evidence type="ECO:0000256" key="7">
    <source>
        <dbReference type="HAMAP-Rule" id="MF_00017"/>
    </source>
</evidence>
<evidence type="ECO:0000259" key="9">
    <source>
        <dbReference type="PROSITE" id="PS50880"/>
    </source>
</evidence>
<dbReference type="InterPro" id="IPR006171">
    <property type="entry name" value="TOPRIM_dom"/>
</dbReference>
<feature type="compositionally biased region" description="Polar residues" evidence="8">
    <location>
        <begin position="136"/>
        <end position="149"/>
    </location>
</feature>
<evidence type="ECO:0000256" key="6">
    <source>
        <dbReference type="ARBA" id="ARBA00023204"/>
    </source>
</evidence>
<dbReference type="SUPFAM" id="SSF111304">
    <property type="entry name" value="Recombination protein RecR"/>
    <property type="match status" value="2"/>
</dbReference>
<dbReference type="HAMAP" id="MF_00017">
    <property type="entry name" value="RecR"/>
    <property type="match status" value="1"/>
</dbReference>
<dbReference type="GO" id="GO:0008270">
    <property type="term" value="F:zinc ion binding"/>
    <property type="evidence" value="ECO:0007669"/>
    <property type="project" value="UniProtKB-KW"/>
</dbReference>
<feature type="region of interest" description="Disordered" evidence="8">
    <location>
        <begin position="136"/>
        <end position="186"/>
    </location>
</feature>
<feature type="zinc finger region" description="C4-type" evidence="7">
    <location>
        <begin position="58"/>
        <end position="73"/>
    </location>
</feature>
<keyword evidence="5 7" id="KW-0233">DNA recombination</keyword>
<dbReference type="InterPro" id="IPR015967">
    <property type="entry name" value="Rcmb_RecR_Znf"/>
</dbReference>
<dbReference type="Gene3D" id="1.10.8.420">
    <property type="entry name" value="RecR Domain 1"/>
    <property type="match status" value="1"/>
</dbReference>
<proteinExistence type="inferred from homology"/>
<dbReference type="Gene3D" id="6.10.250.240">
    <property type="match status" value="1"/>
</dbReference>
<evidence type="ECO:0000313" key="11">
    <source>
        <dbReference type="Proteomes" id="UP000220102"/>
    </source>
</evidence>
<evidence type="ECO:0000256" key="3">
    <source>
        <dbReference type="ARBA" id="ARBA00022771"/>
    </source>
</evidence>
<keyword evidence="3 7" id="KW-0863">Zinc-finger</keyword>
<evidence type="ECO:0000256" key="5">
    <source>
        <dbReference type="ARBA" id="ARBA00023172"/>
    </source>
</evidence>
<dbReference type="RefSeq" id="WP_098075828.1">
    <property type="nucleotide sequence ID" value="NZ_PDEQ01000005.1"/>
</dbReference>
<evidence type="ECO:0000256" key="8">
    <source>
        <dbReference type="SAM" id="MobiDB-lite"/>
    </source>
</evidence>
<keyword evidence="11" id="KW-1185">Reference proteome</keyword>
<dbReference type="CDD" id="cd01025">
    <property type="entry name" value="TOPRIM_recR"/>
    <property type="match status" value="1"/>
</dbReference>
<keyword evidence="4 7" id="KW-0862">Zinc</keyword>
<dbReference type="PROSITE" id="PS01300">
    <property type="entry name" value="RECR"/>
    <property type="match status" value="1"/>
</dbReference>
<accession>A0A2A8CX59</accession>
<dbReference type="InterPro" id="IPR023627">
    <property type="entry name" value="Rcmb_RecR"/>
</dbReference>
<gene>
    <name evidence="7" type="primary">recR</name>
    <name evidence="10" type="ORF">CRI94_11385</name>
</gene>
<keyword evidence="2 7" id="KW-0227">DNA damage</keyword>
<dbReference type="InterPro" id="IPR034137">
    <property type="entry name" value="TOPRIM_RecR"/>
</dbReference>
<feature type="domain" description="Toprim" evidence="9">
    <location>
        <begin position="81"/>
        <end position="227"/>
    </location>
</feature>
<name>A0A2A8CX59_9BACT</name>
<organism evidence="10 11">
    <name type="scientific">Longibacter salinarum</name>
    <dbReference type="NCBI Taxonomy" id="1850348"/>
    <lineage>
        <taxon>Bacteria</taxon>
        <taxon>Pseudomonadati</taxon>
        <taxon>Rhodothermota</taxon>
        <taxon>Rhodothermia</taxon>
        <taxon>Rhodothermales</taxon>
        <taxon>Salisaetaceae</taxon>
        <taxon>Longibacter</taxon>
    </lineage>
</organism>
<dbReference type="Pfam" id="PF02132">
    <property type="entry name" value="RecR_ZnF"/>
    <property type="match status" value="1"/>
</dbReference>
<dbReference type="EMBL" id="PDEQ01000005">
    <property type="protein sequence ID" value="PEN13236.1"/>
    <property type="molecule type" value="Genomic_DNA"/>
</dbReference>
<dbReference type="Pfam" id="PF21176">
    <property type="entry name" value="RecR_HhH"/>
    <property type="match status" value="1"/>
</dbReference>
<keyword evidence="6 7" id="KW-0234">DNA repair</keyword>
<dbReference type="SMART" id="SM00493">
    <property type="entry name" value="TOPRIM"/>
    <property type="match status" value="1"/>
</dbReference>
<dbReference type="AlphaFoldDB" id="A0A2A8CX59"/>
<comment type="caution">
    <text evidence="10">The sequence shown here is derived from an EMBL/GenBank/DDBJ whole genome shotgun (WGS) entry which is preliminary data.</text>
</comment>
<sequence length="250" mass="26744">MQFTSESVEALVEQFTKLPTIGRKTAQRLVNFVLKMPREEVEEIASALIAVKDQVQRCSICYVVADRDPCPICASEKRDRSTICVVEESSDLLAIERTGEYRGLYHVLGGVISPLDGVGPDDLRIRELARRVDPSFASTEAANASTDESGASAPTGEEHAGDGAPAGASDEPSTNGASDTTDEDDEEVREVILAVNPNVEGDTTAYYISQLLEPMGVPVTRIARGLPIGGDLEYADEATLSRALEGRGSV</sequence>
<dbReference type="PANTHER" id="PTHR30446:SF0">
    <property type="entry name" value="RECOMBINATION PROTEIN RECR"/>
    <property type="match status" value="1"/>
</dbReference>
<dbReference type="Proteomes" id="UP000220102">
    <property type="component" value="Unassembled WGS sequence"/>
</dbReference>
<dbReference type="OrthoDB" id="9802672at2"/>
<keyword evidence="1 7" id="KW-0479">Metal-binding</keyword>
<evidence type="ECO:0000256" key="4">
    <source>
        <dbReference type="ARBA" id="ARBA00022833"/>
    </source>
</evidence>
<protein>
    <recommendedName>
        <fullName evidence="7">Recombination protein RecR</fullName>
    </recommendedName>
</protein>
<evidence type="ECO:0000256" key="2">
    <source>
        <dbReference type="ARBA" id="ARBA00022763"/>
    </source>
</evidence>
<dbReference type="Gene3D" id="3.40.1360.10">
    <property type="match status" value="1"/>
</dbReference>
<dbReference type="GO" id="GO:0003677">
    <property type="term" value="F:DNA binding"/>
    <property type="evidence" value="ECO:0007669"/>
    <property type="project" value="UniProtKB-UniRule"/>
</dbReference>
<reference evidence="10 11" key="1">
    <citation type="submission" date="2017-10" db="EMBL/GenBank/DDBJ databases">
        <title>Draft genome of Longibacter Salinarum.</title>
        <authorList>
            <person name="Goh K.M."/>
            <person name="Shamsir M.S."/>
            <person name="Lim S.W."/>
        </authorList>
    </citation>
    <scope>NUCLEOTIDE SEQUENCE [LARGE SCALE GENOMIC DNA]</scope>
    <source>
        <strain evidence="10 11">KCTC 52045</strain>
    </source>
</reference>
<dbReference type="Pfam" id="PF21175">
    <property type="entry name" value="RecR_C"/>
    <property type="match status" value="1"/>
</dbReference>